<dbReference type="PANTHER" id="PTHR10953">
    <property type="entry name" value="UBIQUITIN-ACTIVATING ENZYME E1"/>
    <property type="match status" value="1"/>
</dbReference>
<gene>
    <name evidence="2" type="ORF">H8R10_02255</name>
</gene>
<dbReference type="PANTHER" id="PTHR10953:SF102">
    <property type="entry name" value="ADENYLYLTRANSFERASE AND SULFURTRANSFERASE MOCS3"/>
    <property type="match status" value="1"/>
</dbReference>
<dbReference type="GO" id="GO:0005829">
    <property type="term" value="C:cytosol"/>
    <property type="evidence" value="ECO:0007669"/>
    <property type="project" value="TreeGrafter"/>
</dbReference>
<protein>
    <submittedName>
        <fullName evidence="2">HesA/MoeB/ThiF family protein</fullName>
    </submittedName>
</protein>
<dbReference type="InterPro" id="IPR000594">
    <property type="entry name" value="ThiF_NAD_FAD-bd"/>
</dbReference>
<dbReference type="Gene3D" id="3.40.50.720">
    <property type="entry name" value="NAD(P)-binding Rossmann-like Domain"/>
    <property type="match status" value="1"/>
</dbReference>
<dbReference type="InterPro" id="IPR045886">
    <property type="entry name" value="ThiF/MoeB/HesA"/>
</dbReference>
<sequence length="236" mass="24494">MVAQRDVMTARVDGIGEAGIARLRVARVLVVGAGGLGSPVLAYLAAAGVGTIGISDPDRLEPSNLQRQVIHPESRLGEAKSVSAARTVRALNSQIAVRVEPGMTLDNAGDVARGYDVVVDATDSFSSKYLLSDCCTTLEIPHVWGTLVGMSFQVSVFAQGRTLRHLYPDPPPPGSTPSSRTVGVLGGVCGQAGSLMATEVVKLITGAGTPLIGRLLIVDAAAGKWNVVAFMPKEHA</sequence>
<dbReference type="RefSeq" id="WP_191071134.1">
    <property type="nucleotide sequence ID" value="NZ_CP060506.1"/>
</dbReference>
<dbReference type="Pfam" id="PF00899">
    <property type="entry name" value="ThiF"/>
    <property type="match status" value="1"/>
</dbReference>
<name>A0A8I0GB60_9ACTO</name>
<evidence type="ECO:0000259" key="1">
    <source>
        <dbReference type="Pfam" id="PF00899"/>
    </source>
</evidence>
<dbReference type="AlphaFoldDB" id="A0A8I0GB60"/>
<feature type="domain" description="THIF-type NAD/FAD binding fold" evidence="1">
    <location>
        <begin position="12"/>
        <end position="230"/>
    </location>
</feature>
<proteinExistence type="predicted"/>
<organism evidence="2 3">
    <name type="scientific">Nanchangia anserum</name>
    <dbReference type="NCBI Taxonomy" id="2692125"/>
    <lineage>
        <taxon>Bacteria</taxon>
        <taxon>Bacillati</taxon>
        <taxon>Actinomycetota</taxon>
        <taxon>Actinomycetes</taxon>
        <taxon>Actinomycetales</taxon>
        <taxon>Actinomycetaceae</taxon>
        <taxon>Nanchangia</taxon>
    </lineage>
</organism>
<comment type="caution">
    <text evidence="2">The sequence shown here is derived from an EMBL/GenBank/DDBJ whole genome shotgun (WGS) entry which is preliminary data.</text>
</comment>
<dbReference type="GO" id="GO:0008641">
    <property type="term" value="F:ubiquitin-like modifier activating enzyme activity"/>
    <property type="evidence" value="ECO:0007669"/>
    <property type="project" value="InterPro"/>
</dbReference>
<evidence type="ECO:0000313" key="2">
    <source>
        <dbReference type="EMBL" id="MBD3689056.1"/>
    </source>
</evidence>
<dbReference type="Proteomes" id="UP000627538">
    <property type="component" value="Unassembled WGS sequence"/>
</dbReference>
<reference evidence="2 3" key="1">
    <citation type="submission" date="2020-08" db="EMBL/GenBank/DDBJ databases">
        <title>Winkia gen. nov., sp. nov., isolated from faeces of the Anser albifrons in China.</title>
        <authorList>
            <person name="Liu Q."/>
        </authorList>
    </citation>
    <scope>NUCLEOTIDE SEQUENCE [LARGE SCALE GENOMIC DNA]</scope>
    <source>
        <strain evidence="2 3">C62</strain>
    </source>
</reference>
<keyword evidence="3" id="KW-1185">Reference proteome</keyword>
<dbReference type="GO" id="GO:0008146">
    <property type="term" value="F:sulfotransferase activity"/>
    <property type="evidence" value="ECO:0007669"/>
    <property type="project" value="TreeGrafter"/>
</dbReference>
<dbReference type="CDD" id="cd00757">
    <property type="entry name" value="ThiF_MoeB_HesA_family"/>
    <property type="match status" value="1"/>
</dbReference>
<accession>A0A8I0GB60</accession>
<dbReference type="GO" id="GO:0016779">
    <property type="term" value="F:nucleotidyltransferase activity"/>
    <property type="evidence" value="ECO:0007669"/>
    <property type="project" value="TreeGrafter"/>
</dbReference>
<dbReference type="EMBL" id="JACRUO010000001">
    <property type="protein sequence ID" value="MBD3689056.1"/>
    <property type="molecule type" value="Genomic_DNA"/>
</dbReference>
<dbReference type="GO" id="GO:0004792">
    <property type="term" value="F:thiosulfate-cyanide sulfurtransferase activity"/>
    <property type="evidence" value="ECO:0007669"/>
    <property type="project" value="TreeGrafter"/>
</dbReference>
<dbReference type="SUPFAM" id="SSF69572">
    <property type="entry name" value="Activating enzymes of the ubiquitin-like proteins"/>
    <property type="match status" value="1"/>
</dbReference>
<evidence type="ECO:0000313" key="3">
    <source>
        <dbReference type="Proteomes" id="UP000627538"/>
    </source>
</evidence>
<dbReference type="InterPro" id="IPR035985">
    <property type="entry name" value="Ubiquitin-activating_enz"/>
</dbReference>